<keyword evidence="2" id="KW-0001">2Fe-2S</keyword>
<keyword evidence="2" id="KW-0411">Iron-sulfur</keyword>
<dbReference type="PRINTS" id="PR00410">
    <property type="entry name" value="PHEHYDRXLASE"/>
</dbReference>
<dbReference type="SUPFAM" id="SSF52343">
    <property type="entry name" value="Ferredoxin reductase-like, C-terminal NADP-linked domain"/>
    <property type="match status" value="1"/>
</dbReference>
<sequence length="337" mass="36683">MTHQVTLNPINATFRADGHETVLEASLRHDLLVPYGCRTGGCGACRAKITAGTVDHGKASETTLTPADREAGFALLCCAVPQTDVVVEVKDVRRATDIPVKTLPSRIEGLEKPAADVAVLTLRLPATEMFQFHAGQYVDILLKDGKRRSFSIANPPHDAATIELHVRHVPGGLFTDQVFSTMKVRDILRFNGPHGSFYLRESDKPMILLAGGTGFAPIKSIVLETLHLELQRPMHIYWGARDRAGLYQYEVAEAWAAQYPHIKFIPVLSEPELTPGWSGRTGLVHAAVLADFPDLSGHEVYACGAPGMIAAARADYQGKGNLPEDAFFADSFEFAAN</sequence>
<dbReference type="PROSITE" id="PS00197">
    <property type="entry name" value="2FE2S_FER_1"/>
    <property type="match status" value="1"/>
</dbReference>
<keyword evidence="2" id="KW-0479">Metal-binding</keyword>
<evidence type="ECO:0000256" key="1">
    <source>
        <dbReference type="ARBA" id="ARBA00001974"/>
    </source>
</evidence>
<dbReference type="PANTHER" id="PTHR47354">
    <property type="entry name" value="NADH OXIDOREDUCTASE HCR"/>
    <property type="match status" value="1"/>
</dbReference>
<dbReference type="GO" id="GO:0051537">
    <property type="term" value="F:2 iron, 2 sulfur cluster binding"/>
    <property type="evidence" value="ECO:0007669"/>
    <property type="project" value="UniProtKB-KW"/>
</dbReference>
<dbReference type="Pfam" id="PF00970">
    <property type="entry name" value="FAD_binding_6"/>
    <property type="match status" value="1"/>
</dbReference>
<dbReference type="PRINTS" id="PR00371">
    <property type="entry name" value="FPNCR"/>
</dbReference>
<dbReference type="CDD" id="cd00207">
    <property type="entry name" value="fer2"/>
    <property type="match status" value="1"/>
</dbReference>
<dbReference type="InterPro" id="IPR008333">
    <property type="entry name" value="Cbr1-like_FAD-bd_dom"/>
</dbReference>
<dbReference type="Proteomes" id="UP000463961">
    <property type="component" value="Chromosome"/>
</dbReference>
<dbReference type="InterPro" id="IPR017927">
    <property type="entry name" value="FAD-bd_FR_type"/>
</dbReference>
<evidence type="ECO:0000256" key="2">
    <source>
        <dbReference type="ARBA" id="ARBA00022714"/>
    </source>
</evidence>
<comment type="cofactor">
    <cofactor evidence="1">
        <name>FAD</name>
        <dbReference type="ChEBI" id="CHEBI:57692"/>
    </cofactor>
</comment>
<proteinExistence type="predicted"/>
<dbReference type="InterPro" id="IPR050415">
    <property type="entry name" value="MRET"/>
</dbReference>
<gene>
    <name evidence="4" type="primary">ascD</name>
    <name evidence="4" type="ORF">ICHIAU1_07050</name>
</gene>
<dbReference type="Gene3D" id="3.40.50.80">
    <property type="entry name" value="Nucleotide-binding domain of ferredoxin-NADP reductase (FNR) module"/>
    <property type="match status" value="1"/>
</dbReference>
<keyword evidence="2" id="KW-0408">Iron</keyword>
<dbReference type="InterPro" id="IPR001433">
    <property type="entry name" value="OxRdtase_FAD/NAD-bd"/>
</dbReference>
<dbReference type="PANTHER" id="PTHR47354:SF5">
    <property type="entry name" value="PROTEIN RFBI"/>
    <property type="match status" value="1"/>
</dbReference>
<dbReference type="Gene3D" id="2.40.30.10">
    <property type="entry name" value="Translation factors"/>
    <property type="match status" value="1"/>
</dbReference>
<dbReference type="SUPFAM" id="SSF54292">
    <property type="entry name" value="2Fe-2S ferredoxin-like"/>
    <property type="match status" value="1"/>
</dbReference>
<accession>A0A679IFY0</accession>
<dbReference type="InterPro" id="IPR006058">
    <property type="entry name" value="2Fe2S_fd_BS"/>
</dbReference>
<dbReference type="Gene3D" id="3.10.20.30">
    <property type="match status" value="1"/>
</dbReference>
<dbReference type="InterPro" id="IPR001709">
    <property type="entry name" value="Flavoprot_Pyr_Nucl_cyt_Rdtase"/>
</dbReference>
<protein>
    <submittedName>
        <fullName evidence="4">CDP-6-deoxy-delta-3,4-glucoseen reductase</fullName>
    </submittedName>
</protein>
<keyword evidence="5" id="KW-1185">Reference proteome</keyword>
<dbReference type="OrthoDB" id="9806195at2"/>
<dbReference type="AlphaFoldDB" id="A0A679IFY0"/>
<dbReference type="GO" id="GO:0016491">
    <property type="term" value="F:oxidoreductase activity"/>
    <property type="evidence" value="ECO:0007669"/>
    <property type="project" value="InterPro"/>
</dbReference>
<dbReference type="RefSeq" id="WP_162050786.1">
    <property type="nucleotide sequence ID" value="NZ_AP019011.1"/>
</dbReference>
<dbReference type="InterPro" id="IPR039261">
    <property type="entry name" value="FNR_nucleotide-bd"/>
</dbReference>
<dbReference type="PROSITE" id="PS51384">
    <property type="entry name" value="FAD_FR"/>
    <property type="match status" value="1"/>
</dbReference>
<evidence type="ECO:0000313" key="5">
    <source>
        <dbReference type="Proteomes" id="UP000463961"/>
    </source>
</evidence>
<dbReference type="CDD" id="cd06189">
    <property type="entry name" value="flavin_oxioreductase"/>
    <property type="match status" value="1"/>
</dbReference>
<reference evidence="5" key="1">
    <citation type="submission" date="2020-01" db="EMBL/GenBank/DDBJ databases">
        <title>Phosphoaccumulans saitamaens gen. nov., sp. nov., a polyphosphate accumulating bacterium isolated from surface river water.</title>
        <authorList>
            <person name="Watanabe K."/>
            <person name="Suda W."/>
        </authorList>
    </citation>
    <scope>NUCLEOTIDE SEQUENCE [LARGE SCALE GENOMIC DNA]</scope>
    <source>
        <strain evidence="5">ICHIAU1</strain>
    </source>
</reference>
<dbReference type="InterPro" id="IPR036010">
    <property type="entry name" value="2Fe-2S_ferredoxin-like_sf"/>
</dbReference>
<comment type="cofactor">
    <cofactor evidence="3">
        <name>[2Fe-2S] cluster</name>
        <dbReference type="ChEBI" id="CHEBI:190135"/>
    </cofactor>
</comment>
<dbReference type="InterPro" id="IPR017938">
    <property type="entry name" value="Riboflavin_synthase-like_b-brl"/>
</dbReference>
<name>A0A679IFY0_9RHOO</name>
<dbReference type="EMBL" id="AP022345">
    <property type="protein sequence ID" value="BBU68422.1"/>
    <property type="molecule type" value="Genomic_DNA"/>
</dbReference>
<evidence type="ECO:0000256" key="3">
    <source>
        <dbReference type="ARBA" id="ARBA00034078"/>
    </source>
</evidence>
<dbReference type="Pfam" id="PF00111">
    <property type="entry name" value="Fer2"/>
    <property type="match status" value="1"/>
</dbReference>
<dbReference type="Pfam" id="PF00175">
    <property type="entry name" value="NAD_binding_1"/>
    <property type="match status" value="1"/>
</dbReference>
<evidence type="ECO:0000313" key="4">
    <source>
        <dbReference type="EMBL" id="BBU68422.1"/>
    </source>
</evidence>
<dbReference type="InterPro" id="IPR001041">
    <property type="entry name" value="2Fe-2S_ferredoxin-type"/>
</dbReference>
<dbReference type="InterPro" id="IPR012675">
    <property type="entry name" value="Beta-grasp_dom_sf"/>
</dbReference>
<organism evidence="4 5">
    <name type="scientific">Fluviibacter phosphoraccumulans</name>
    <dbReference type="NCBI Taxonomy" id="1751046"/>
    <lineage>
        <taxon>Bacteria</taxon>
        <taxon>Pseudomonadati</taxon>
        <taxon>Pseudomonadota</taxon>
        <taxon>Betaproteobacteria</taxon>
        <taxon>Rhodocyclales</taxon>
        <taxon>Fluviibacteraceae</taxon>
        <taxon>Fluviibacter</taxon>
    </lineage>
</organism>
<dbReference type="SUPFAM" id="SSF63380">
    <property type="entry name" value="Riboflavin synthase domain-like"/>
    <property type="match status" value="1"/>
</dbReference>
<dbReference type="PROSITE" id="PS51085">
    <property type="entry name" value="2FE2S_FER_2"/>
    <property type="match status" value="1"/>
</dbReference>